<keyword evidence="1" id="KW-0812">Transmembrane</keyword>
<organism evidence="2">
    <name type="scientific">viral metagenome</name>
    <dbReference type="NCBI Taxonomy" id="1070528"/>
    <lineage>
        <taxon>unclassified sequences</taxon>
        <taxon>metagenomes</taxon>
        <taxon>organismal metagenomes</taxon>
    </lineage>
</organism>
<keyword evidence="1" id="KW-1133">Transmembrane helix</keyword>
<reference evidence="2" key="1">
    <citation type="journal article" date="2020" name="Nature">
        <title>Giant virus diversity and host interactions through global metagenomics.</title>
        <authorList>
            <person name="Schulz F."/>
            <person name="Roux S."/>
            <person name="Paez-Espino D."/>
            <person name="Jungbluth S."/>
            <person name="Walsh D.A."/>
            <person name="Denef V.J."/>
            <person name="McMahon K.D."/>
            <person name="Konstantinidis K.T."/>
            <person name="Eloe-Fadrosh E.A."/>
            <person name="Kyrpides N.C."/>
            <person name="Woyke T."/>
        </authorList>
    </citation>
    <scope>NUCLEOTIDE SEQUENCE</scope>
    <source>
        <strain evidence="2">GVMAG-M-3300023184-161</strain>
    </source>
</reference>
<dbReference type="EMBL" id="MN739997">
    <property type="protein sequence ID" value="QHT82272.1"/>
    <property type="molecule type" value="Genomic_DNA"/>
</dbReference>
<sequence>MELSRPSLTEPGVHLALKNALRKCGEFKTRYFNILFNIGMIFVFGCVLGGILLYKYKGKLTKQEIEIRNKREQEYIIEKVKQLSALNATDDFFELR</sequence>
<feature type="transmembrane region" description="Helical" evidence="1">
    <location>
        <begin position="31"/>
        <end position="54"/>
    </location>
</feature>
<evidence type="ECO:0000256" key="1">
    <source>
        <dbReference type="SAM" id="Phobius"/>
    </source>
</evidence>
<name>A0A6C0HNN1_9ZZZZ</name>
<proteinExistence type="predicted"/>
<dbReference type="AlphaFoldDB" id="A0A6C0HNN1"/>
<protein>
    <submittedName>
        <fullName evidence="2">Uncharacterized protein</fullName>
    </submittedName>
</protein>
<accession>A0A6C0HNN1</accession>
<keyword evidence="1" id="KW-0472">Membrane</keyword>
<evidence type="ECO:0000313" key="2">
    <source>
        <dbReference type="EMBL" id="QHT82272.1"/>
    </source>
</evidence>